<evidence type="ECO:0000259" key="3">
    <source>
        <dbReference type="PROSITE" id="PS50263"/>
    </source>
</evidence>
<dbReference type="PROSITE" id="PS50263">
    <property type="entry name" value="CN_HYDROLASE"/>
    <property type="match status" value="1"/>
</dbReference>
<comment type="similarity">
    <text evidence="1">Belongs to the carbon-nitrogen hydrolase superfamily. NIT1/NIT2 family.</text>
</comment>
<organism evidence="4 5">
    <name type="scientific">Roseovarius albus</name>
    <dbReference type="NCBI Taxonomy" id="1247867"/>
    <lineage>
        <taxon>Bacteria</taxon>
        <taxon>Pseudomonadati</taxon>
        <taxon>Pseudomonadota</taxon>
        <taxon>Alphaproteobacteria</taxon>
        <taxon>Rhodobacterales</taxon>
        <taxon>Roseobacteraceae</taxon>
        <taxon>Roseovarius</taxon>
    </lineage>
</organism>
<evidence type="ECO:0000313" key="4">
    <source>
        <dbReference type="EMBL" id="SLN21309.1"/>
    </source>
</evidence>
<dbReference type="AlphaFoldDB" id="A0A1X6YHL7"/>
<sequence>MIVGFYQCPSPKGDLHAGLATVEKALGEASDAKVDMLVLPEAFLPGYGATTQTKPAEWNTVANRLSKLCRRYTTALTIGLPEYNLGQVFNTAVVIGPDGGTLAHYRKIQLFGSSEKEIYVTGNRYVAFNYRGKRWGLLICYDVEFPEHVRALARAGAEIVLVPTANMMPFVNVNQIMVPSRAAENGINIVYANYSGSEGGISYTGMSSIYGSDGSSLVSSRENTGLYIAELPDSRCKHGIPLSTQLADLQQLE</sequence>
<dbReference type="PROSITE" id="PS01227">
    <property type="entry name" value="UPF0012"/>
    <property type="match status" value="1"/>
</dbReference>
<keyword evidence="5" id="KW-1185">Reference proteome</keyword>
<dbReference type="SUPFAM" id="SSF56317">
    <property type="entry name" value="Carbon-nitrogen hydrolase"/>
    <property type="match status" value="1"/>
</dbReference>
<proteinExistence type="inferred from homology"/>
<gene>
    <name evidence="4" type="primary">ramA_1</name>
    <name evidence="4" type="ORF">ROA7450_00752</name>
</gene>
<evidence type="ECO:0000313" key="5">
    <source>
        <dbReference type="Proteomes" id="UP000193061"/>
    </source>
</evidence>
<dbReference type="InterPro" id="IPR001110">
    <property type="entry name" value="UPF0012_CS"/>
</dbReference>
<feature type="domain" description="CN hydrolase" evidence="3">
    <location>
        <begin position="1"/>
        <end position="233"/>
    </location>
</feature>
<evidence type="ECO:0000256" key="1">
    <source>
        <dbReference type="ARBA" id="ARBA00010613"/>
    </source>
</evidence>
<dbReference type="OrthoDB" id="9811121at2"/>
<dbReference type="Gene3D" id="3.60.110.10">
    <property type="entry name" value="Carbon-nitrogen hydrolase"/>
    <property type="match status" value="1"/>
</dbReference>
<name>A0A1X6YHL7_9RHOB</name>
<dbReference type="CDD" id="cd07576">
    <property type="entry name" value="R-amidase_like"/>
    <property type="match status" value="1"/>
</dbReference>
<dbReference type="RefSeq" id="WP_085804309.1">
    <property type="nucleotide sequence ID" value="NZ_FWFX01000002.1"/>
</dbReference>
<dbReference type="InterPro" id="IPR036526">
    <property type="entry name" value="C-N_Hydrolase_sf"/>
</dbReference>
<keyword evidence="2 4" id="KW-0378">Hydrolase</keyword>
<dbReference type="InterPro" id="IPR044083">
    <property type="entry name" value="RamA-like"/>
</dbReference>
<dbReference type="PANTHER" id="PTHR43674:SF2">
    <property type="entry name" value="BETA-UREIDOPROPIONASE"/>
    <property type="match status" value="1"/>
</dbReference>
<dbReference type="EC" id="3.5.1.100" evidence="4"/>
<dbReference type="GO" id="GO:0016811">
    <property type="term" value="F:hydrolase activity, acting on carbon-nitrogen (but not peptide) bonds, in linear amides"/>
    <property type="evidence" value="ECO:0007669"/>
    <property type="project" value="UniProtKB-ARBA"/>
</dbReference>
<dbReference type="EMBL" id="FWFX01000002">
    <property type="protein sequence ID" value="SLN21309.1"/>
    <property type="molecule type" value="Genomic_DNA"/>
</dbReference>
<dbReference type="InterPro" id="IPR003010">
    <property type="entry name" value="C-N_Hydrolase"/>
</dbReference>
<accession>A0A1X6YHL7</accession>
<reference evidence="4 5" key="1">
    <citation type="submission" date="2017-03" db="EMBL/GenBank/DDBJ databases">
        <authorList>
            <person name="Afonso C.L."/>
            <person name="Miller P.J."/>
            <person name="Scott M.A."/>
            <person name="Spackman E."/>
            <person name="Goraichik I."/>
            <person name="Dimitrov K.M."/>
            <person name="Suarez D.L."/>
            <person name="Swayne D.E."/>
        </authorList>
    </citation>
    <scope>NUCLEOTIDE SEQUENCE [LARGE SCALE GENOMIC DNA]</scope>
    <source>
        <strain evidence="4 5">CECT 7450</strain>
    </source>
</reference>
<dbReference type="PANTHER" id="PTHR43674">
    <property type="entry name" value="NITRILASE C965.09-RELATED"/>
    <property type="match status" value="1"/>
</dbReference>
<evidence type="ECO:0000256" key="2">
    <source>
        <dbReference type="ARBA" id="ARBA00022801"/>
    </source>
</evidence>
<dbReference type="Pfam" id="PF00795">
    <property type="entry name" value="CN_hydrolase"/>
    <property type="match status" value="1"/>
</dbReference>
<protein>
    <submittedName>
        <fullName evidence="4">(R)-stereoselective amidase</fullName>
        <ecNumber evidence="4">3.5.1.100</ecNumber>
    </submittedName>
</protein>
<dbReference type="Proteomes" id="UP000193061">
    <property type="component" value="Unassembled WGS sequence"/>
</dbReference>
<dbReference type="InterPro" id="IPR050345">
    <property type="entry name" value="Aliph_Amidase/BUP"/>
</dbReference>